<evidence type="ECO:0000313" key="2">
    <source>
        <dbReference type="EMBL" id="CAL8118619.1"/>
    </source>
</evidence>
<gene>
    <name evidence="2" type="ORF">ODALV1_LOCUS18215</name>
</gene>
<accession>A0ABP1RA77</accession>
<evidence type="ECO:0000313" key="3">
    <source>
        <dbReference type="Proteomes" id="UP001642540"/>
    </source>
</evidence>
<dbReference type="EMBL" id="CAXLJM020000057">
    <property type="protein sequence ID" value="CAL8118619.1"/>
    <property type="molecule type" value="Genomic_DNA"/>
</dbReference>
<reference evidence="2 3" key="1">
    <citation type="submission" date="2024-08" db="EMBL/GenBank/DDBJ databases">
        <authorList>
            <person name="Cucini C."/>
            <person name="Frati F."/>
        </authorList>
    </citation>
    <scope>NUCLEOTIDE SEQUENCE [LARGE SCALE GENOMIC DNA]</scope>
</reference>
<dbReference type="Proteomes" id="UP001642540">
    <property type="component" value="Unassembled WGS sequence"/>
</dbReference>
<keyword evidence="1" id="KW-0175">Coiled coil</keyword>
<sequence length="548" mass="61984">MSTTSNQEFFRIQAWIAEWTGTSVEECKYKWEDIREICRGPMREVLLDFVLPRFRTDEQIKVIRSNLYLNDIARIQSQDDARTARTGQLDGEIEDLKKKLVEIQKEKTDMIRQISTHQVMLNESKMEMQQTLLENVTYFKNLDSHSKFVRNRVAATNALLESLQHAKCRTGAALSTLSLSHNDLPSSDSASPHLTLLKSLYNNTTDLFNIYFLQDSNSTIGSQSNTSEIQALTSAVSLQTTELRQSGVSPDLMEAWARREQDNSANRLKNAGHKFSDVMSPVEELTSEADALHIKLMKAFVDLHFKNRAAEKTVQELESQNSKKIQNTVLNDALIVPADLLALIQKEEQLAQFNKCRELNLELAESSNVNQVADEDLLKLFGGGSSLSKTSLAKKTTHSHNEQNGNASRVSTGLMQTNMSQEALEDLACALLKSFPQSERQLEATIKHCRNLVFDKFPKIFHKDGSANVKSKVNIESGRRDFTSGNQYDDVQVQIPSNLLVNYDLLASSPVESEPTDLVEELFRLQNELEKKRSQCKIVLNEFDKSKE</sequence>
<organism evidence="2 3">
    <name type="scientific">Orchesella dallaii</name>
    <dbReference type="NCBI Taxonomy" id="48710"/>
    <lineage>
        <taxon>Eukaryota</taxon>
        <taxon>Metazoa</taxon>
        <taxon>Ecdysozoa</taxon>
        <taxon>Arthropoda</taxon>
        <taxon>Hexapoda</taxon>
        <taxon>Collembola</taxon>
        <taxon>Entomobryomorpha</taxon>
        <taxon>Entomobryoidea</taxon>
        <taxon>Orchesellidae</taxon>
        <taxon>Orchesellinae</taxon>
        <taxon>Orchesella</taxon>
    </lineage>
</organism>
<protein>
    <submittedName>
        <fullName evidence="2">Uncharacterized protein</fullName>
    </submittedName>
</protein>
<name>A0ABP1RA77_9HEXA</name>
<comment type="caution">
    <text evidence="2">The sequence shown here is derived from an EMBL/GenBank/DDBJ whole genome shotgun (WGS) entry which is preliminary data.</text>
</comment>
<evidence type="ECO:0000256" key="1">
    <source>
        <dbReference type="SAM" id="Coils"/>
    </source>
</evidence>
<feature type="coiled-coil region" evidence="1">
    <location>
        <begin position="86"/>
        <end position="113"/>
    </location>
</feature>
<proteinExistence type="predicted"/>
<keyword evidence="3" id="KW-1185">Reference proteome</keyword>